<gene>
    <name evidence="2" type="ORF">SAMN06265348_102553</name>
</gene>
<dbReference type="OrthoDB" id="676007at2"/>
<keyword evidence="2" id="KW-0560">Oxidoreductase</keyword>
<accession>A0A521BQC4</accession>
<reference evidence="2 3" key="1">
    <citation type="submission" date="2017-05" db="EMBL/GenBank/DDBJ databases">
        <authorList>
            <person name="Varghese N."/>
            <person name="Submissions S."/>
        </authorList>
    </citation>
    <scope>NUCLEOTIDE SEQUENCE [LARGE SCALE GENOMIC DNA]</scope>
    <source>
        <strain evidence="2 3">DSM 19036</strain>
    </source>
</reference>
<dbReference type="EMBL" id="FXTN01000002">
    <property type="protein sequence ID" value="SMO49358.1"/>
    <property type="molecule type" value="Genomic_DNA"/>
</dbReference>
<evidence type="ECO:0000259" key="1">
    <source>
        <dbReference type="PROSITE" id="PS51725"/>
    </source>
</evidence>
<organism evidence="2 3">
    <name type="scientific">Pedobacter westerhofensis</name>
    <dbReference type="NCBI Taxonomy" id="425512"/>
    <lineage>
        <taxon>Bacteria</taxon>
        <taxon>Pseudomonadati</taxon>
        <taxon>Bacteroidota</taxon>
        <taxon>Sphingobacteriia</taxon>
        <taxon>Sphingobacteriales</taxon>
        <taxon>Sphingobacteriaceae</taxon>
        <taxon>Pedobacter</taxon>
    </lineage>
</organism>
<evidence type="ECO:0000313" key="3">
    <source>
        <dbReference type="Proteomes" id="UP000320300"/>
    </source>
</evidence>
<dbReference type="Proteomes" id="UP000320300">
    <property type="component" value="Unassembled WGS sequence"/>
</dbReference>
<sequence length="98" mass="10956">MKNSKVILLAEIPVLPEFLEEVKELSTATIAPSLLEPGCEAFYQTSKEDQPNTLIIFEIFSSQEMFDVHLAADYTKHFMAGIQGKLAGPPLITRLNKF</sequence>
<feature type="domain" description="ABM" evidence="1">
    <location>
        <begin position="6"/>
        <end position="95"/>
    </location>
</feature>
<dbReference type="GO" id="GO:0004497">
    <property type="term" value="F:monooxygenase activity"/>
    <property type="evidence" value="ECO:0007669"/>
    <property type="project" value="UniProtKB-KW"/>
</dbReference>
<evidence type="ECO:0000313" key="2">
    <source>
        <dbReference type="EMBL" id="SMO49358.1"/>
    </source>
</evidence>
<dbReference type="AlphaFoldDB" id="A0A521BQC4"/>
<protein>
    <submittedName>
        <fullName evidence="2">Quinol monooxygenase YgiN</fullName>
    </submittedName>
</protein>
<dbReference type="SUPFAM" id="SSF54909">
    <property type="entry name" value="Dimeric alpha+beta barrel"/>
    <property type="match status" value="1"/>
</dbReference>
<dbReference type="InterPro" id="IPR011008">
    <property type="entry name" value="Dimeric_a/b-barrel"/>
</dbReference>
<keyword evidence="2" id="KW-0503">Monooxygenase</keyword>
<proteinExistence type="predicted"/>
<dbReference type="RefSeq" id="WP_142527195.1">
    <property type="nucleotide sequence ID" value="NZ_CBCSJO010000003.1"/>
</dbReference>
<dbReference type="Pfam" id="PF03992">
    <property type="entry name" value="ABM"/>
    <property type="match status" value="1"/>
</dbReference>
<dbReference type="InterPro" id="IPR007138">
    <property type="entry name" value="ABM_dom"/>
</dbReference>
<name>A0A521BQC4_9SPHI</name>
<keyword evidence="3" id="KW-1185">Reference proteome</keyword>
<dbReference type="Gene3D" id="3.30.70.100">
    <property type="match status" value="1"/>
</dbReference>
<dbReference type="PROSITE" id="PS51725">
    <property type="entry name" value="ABM"/>
    <property type="match status" value="1"/>
</dbReference>